<evidence type="ECO:0000313" key="1">
    <source>
        <dbReference type="EMBL" id="CAB3810209.1"/>
    </source>
</evidence>
<accession>A0A6S7BZS4</accession>
<reference evidence="1 2" key="1">
    <citation type="submission" date="2020-04" db="EMBL/GenBank/DDBJ databases">
        <authorList>
            <person name="De Canck E."/>
        </authorList>
    </citation>
    <scope>NUCLEOTIDE SEQUENCE [LARGE SCALE GENOMIC DNA]</scope>
    <source>
        <strain evidence="1 2">LMG 28614</strain>
    </source>
</reference>
<protein>
    <submittedName>
        <fullName evidence="1">Uncharacterized protein</fullName>
    </submittedName>
</protein>
<gene>
    <name evidence="1" type="ORF">LMG28614_07228</name>
</gene>
<evidence type="ECO:0000313" key="2">
    <source>
        <dbReference type="Proteomes" id="UP000494365"/>
    </source>
</evidence>
<dbReference type="RefSeq" id="WP_217469219.1">
    <property type="nucleotide sequence ID" value="NZ_CADIKK010000101.1"/>
</dbReference>
<organism evidence="1 2">
    <name type="scientific">Paraburkholderia ultramafica</name>
    <dbReference type="NCBI Taxonomy" id="1544867"/>
    <lineage>
        <taxon>Bacteria</taxon>
        <taxon>Pseudomonadati</taxon>
        <taxon>Pseudomonadota</taxon>
        <taxon>Betaproteobacteria</taxon>
        <taxon>Burkholderiales</taxon>
        <taxon>Burkholderiaceae</taxon>
        <taxon>Paraburkholderia</taxon>
    </lineage>
</organism>
<dbReference type="Proteomes" id="UP000494365">
    <property type="component" value="Unassembled WGS sequence"/>
</dbReference>
<proteinExistence type="predicted"/>
<dbReference type="EMBL" id="CADIKK010000101">
    <property type="protein sequence ID" value="CAB3810209.1"/>
    <property type="molecule type" value="Genomic_DNA"/>
</dbReference>
<dbReference type="AlphaFoldDB" id="A0A6S7BZS4"/>
<name>A0A6S7BZS4_9BURK</name>
<sequence length="293" mass="32930">MPKPSNTPPLIPGTRLNIRMREQLELEVVSTSARLQLTRLLRKSVKVTNANSEDAHQIELIRQNKIVNIVNNAVGKPIYTLELSDWDYLPAEYAWHNGEIEVAMRRPDTATLAEILADLIEETNVRVTDVNQILKADGCGFRISLEDNDARIEILEVTELPDQAVGSATYVNIRKLVERMDRAMQDKDWSLVLHTGASIFETLAKQVVPNPNVQNQSLGGWFSQYRNHSKLATPLLDVMEEIFKRRNIEPLAGHGSASDPSITQQEAIQIRELAVVLVRLERALTETTVGTHS</sequence>
<keyword evidence="2" id="KW-1185">Reference proteome</keyword>